<sequence length="264" mass="28405">MVDSSPTFSATRWSLQDQIAIVTGASKGIGAAIAEELLRLGATVLAVARTAPALEQQVADWQAAGLDAHALAADVSQEAGRQRVLDTVREQWGRLHILVNNVGTNIRKPTVDYSASEFQFLLATNLESTFALCQGAYPLLQAAEGSSIINISSVAGLRHVRTGSIYGMTKAAMVQLTRNLAVEWAADRIRVNVVAPWYIRTPLAETVLRNPDFLHSVLDRTPMRRVGEPEEVSAAVAFLCLPAASYITGQCLSVDGGFEVNGFQ</sequence>
<accession>A0ABR7MIK9</accession>
<evidence type="ECO:0000313" key="2">
    <source>
        <dbReference type="EMBL" id="MBC6610922.1"/>
    </source>
</evidence>
<dbReference type="PRINTS" id="PR00080">
    <property type="entry name" value="SDRFAMILY"/>
</dbReference>
<dbReference type="Pfam" id="PF13561">
    <property type="entry name" value="adh_short_C2"/>
    <property type="match status" value="1"/>
</dbReference>
<dbReference type="RefSeq" id="WP_187319216.1">
    <property type="nucleotide sequence ID" value="NZ_JACSCY010000005.1"/>
</dbReference>
<keyword evidence="3" id="KW-1185">Reference proteome</keyword>
<name>A0ABR7MIK9_9BACT</name>
<dbReference type="NCBIfam" id="NF006693">
    <property type="entry name" value="PRK09242.1"/>
    <property type="match status" value="1"/>
</dbReference>
<dbReference type="InterPro" id="IPR002347">
    <property type="entry name" value="SDR_fam"/>
</dbReference>
<organism evidence="2 3">
    <name type="scientific">Hymenobacter citatus</name>
    <dbReference type="NCBI Taxonomy" id="2763506"/>
    <lineage>
        <taxon>Bacteria</taxon>
        <taxon>Pseudomonadati</taxon>
        <taxon>Bacteroidota</taxon>
        <taxon>Cytophagia</taxon>
        <taxon>Cytophagales</taxon>
        <taxon>Hymenobacteraceae</taxon>
        <taxon>Hymenobacter</taxon>
    </lineage>
</organism>
<protein>
    <submittedName>
        <fullName evidence="2">SDR family oxidoreductase</fullName>
    </submittedName>
</protein>
<keyword evidence="1" id="KW-0560">Oxidoreductase</keyword>
<reference evidence="2 3" key="1">
    <citation type="submission" date="2020-08" db="EMBL/GenBank/DDBJ databases">
        <title>Hymenobacter sp.</title>
        <authorList>
            <person name="Kim M.K."/>
        </authorList>
    </citation>
    <scope>NUCLEOTIDE SEQUENCE [LARGE SCALE GENOMIC DNA]</scope>
    <source>
        <strain evidence="2 3">BT507</strain>
    </source>
</reference>
<proteinExistence type="predicted"/>
<dbReference type="InterPro" id="IPR020904">
    <property type="entry name" value="Sc_DH/Rdtase_CS"/>
</dbReference>
<evidence type="ECO:0000313" key="3">
    <source>
        <dbReference type="Proteomes" id="UP000622017"/>
    </source>
</evidence>
<dbReference type="EMBL" id="JACSCY010000005">
    <property type="protein sequence ID" value="MBC6610922.1"/>
    <property type="molecule type" value="Genomic_DNA"/>
</dbReference>
<dbReference type="Gene3D" id="3.40.50.720">
    <property type="entry name" value="NAD(P)-binding Rossmann-like Domain"/>
    <property type="match status" value="1"/>
</dbReference>
<dbReference type="NCBIfam" id="NF005559">
    <property type="entry name" value="PRK07231.1"/>
    <property type="match status" value="1"/>
</dbReference>
<dbReference type="Proteomes" id="UP000622017">
    <property type="component" value="Unassembled WGS sequence"/>
</dbReference>
<gene>
    <name evidence="2" type="ORF">H8B15_08305</name>
</gene>
<dbReference type="PROSITE" id="PS00061">
    <property type="entry name" value="ADH_SHORT"/>
    <property type="match status" value="1"/>
</dbReference>
<dbReference type="InterPro" id="IPR045000">
    <property type="entry name" value="TR"/>
</dbReference>
<dbReference type="InterPro" id="IPR036291">
    <property type="entry name" value="NAD(P)-bd_dom_sf"/>
</dbReference>
<dbReference type="PANTHER" id="PTHR42898:SF6">
    <property type="entry name" value="NADP-DEPENDENT MANNITOL DEHYDROGENASE"/>
    <property type="match status" value="1"/>
</dbReference>
<dbReference type="PANTHER" id="PTHR42898">
    <property type="entry name" value="TROPINONE REDUCTASE"/>
    <property type="match status" value="1"/>
</dbReference>
<comment type="caution">
    <text evidence="2">The sequence shown here is derived from an EMBL/GenBank/DDBJ whole genome shotgun (WGS) entry which is preliminary data.</text>
</comment>
<dbReference type="PRINTS" id="PR00081">
    <property type="entry name" value="GDHRDH"/>
</dbReference>
<evidence type="ECO:0000256" key="1">
    <source>
        <dbReference type="ARBA" id="ARBA00023002"/>
    </source>
</evidence>
<dbReference type="SUPFAM" id="SSF51735">
    <property type="entry name" value="NAD(P)-binding Rossmann-fold domains"/>
    <property type="match status" value="1"/>
</dbReference>